<accession>A0AAD4ZDK6</accession>
<sequence length="141" mass="16059">MYSTARPPNVHVGPTKHVYPTARLYPMVQTSRYEWHRGLQPEHNLSVKRRYVNSSGNSNLRVRVPQCHFPSNFFPFFVFVNRLFDQSVPESQGNEIGSSCSAPAPPRTSWAAFGLLLSPLKIKGWLNDFLAMRARSSLLKL</sequence>
<organism evidence="1 2">
    <name type="scientific">Prunus dulcis</name>
    <name type="common">Almond</name>
    <name type="synonym">Amygdalus dulcis</name>
    <dbReference type="NCBI Taxonomy" id="3755"/>
    <lineage>
        <taxon>Eukaryota</taxon>
        <taxon>Viridiplantae</taxon>
        <taxon>Streptophyta</taxon>
        <taxon>Embryophyta</taxon>
        <taxon>Tracheophyta</taxon>
        <taxon>Spermatophyta</taxon>
        <taxon>Magnoliopsida</taxon>
        <taxon>eudicotyledons</taxon>
        <taxon>Gunneridae</taxon>
        <taxon>Pentapetalae</taxon>
        <taxon>rosids</taxon>
        <taxon>fabids</taxon>
        <taxon>Rosales</taxon>
        <taxon>Rosaceae</taxon>
        <taxon>Amygdaloideae</taxon>
        <taxon>Amygdaleae</taxon>
        <taxon>Prunus</taxon>
    </lineage>
</organism>
<dbReference type="EMBL" id="JAJFAZ020000003">
    <property type="protein sequence ID" value="KAI5341258.1"/>
    <property type="molecule type" value="Genomic_DNA"/>
</dbReference>
<dbReference type="Proteomes" id="UP001054821">
    <property type="component" value="Chromosome 3"/>
</dbReference>
<evidence type="ECO:0000313" key="1">
    <source>
        <dbReference type="EMBL" id="KAI5341258.1"/>
    </source>
</evidence>
<proteinExistence type="predicted"/>
<name>A0AAD4ZDK6_PRUDU</name>
<gene>
    <name evidence="1" type="ORF">L3X38_020532</name>
</gene>
<keyword evidence="2" id="KW-1185">Reference proteome</keyword>
<comment type="caution">
    <text evidence="1">The sequence shown here is derived from an EMBL/GenBank/DDBJ whole genome shotgun (WGS) entry which is preliminary data.</text>
</comment>
<reference evidence="1 2" key="1">
    <citation type="journal article" date="2022" name="G3 (Bethesda)">
        <title>Whole-genome sequence and methylome profiling of the almond [Prunus dulcis (Mill.) D.A. Webb] cultivar 'Nonpareil'.</title>
        <authorList>
            <person name="D'Amico-Willman K.M."/>
            <person name="Ouma W.Z."/>
            <person name="Meulia T."/>
            <person name="Sideli G.M."/>
            <person name="Gradziel T.M."/>
            <person name="Fresnedo-Ramirez J."/>
        </authorList>
    </citation>
    <scope>NUCLEOTIDE SEQUENCE [LARGE SCALE GENOMIC DNA]</scope>
    <source>
        <strain evidence="1">Clone GOH B32 T37-40</strain>
    </source>
</reference>
<dbReference type="AlphaFoldDB" id="A0AAD4ZDK6"/>
<protein>
    <submittedName>
        <fullName evidence="1">Uncharacterized protein</fullName>
    </submittedName>
</protein>
<evidence type="ECO:0000313" key="2">
    <source>
        <dbReference type="Proteomes" id="UP001054821"/>
    </source>
</evidence>